<dbReference type="Gene3D" id="1.10.510.10">
    <property type="entry name" value="Transferase(Phosphotransferase) domain 1"/>
    <property type="match status" value="1"/>
</dbReference>
<dbReference type="GO" id="GO:0000776">
    <property type="term" value="C:kinetochore"/>
    <property type="evidence" value="ECO:0000318"/>
    <property type="project" value="GO_Central"/>
</dbReference>
<evidence type="ECO:0000256" key="2">
    <source>
        <dbReference type="ARBA" id="ARBA00022527"/>
    </source>
</evidence>
<dbReference type="CTD" id="108704169"/>
<dbReference type="PROSITE" id="PS00107">
    <property type="entry name" value="PROTEIN_KINASE_ATP"/>
    <property type="match status" value="1"/>
</dbReference>
<evidence type="ECO:0000256" key="3">
    <source>
        <dbReference type="ARBA" id="ARBA00022679"/>
    </source>
</evidence>
<dbReference type="GeneID" id="108704169"/>
<evidence type="ECO:0000256" key="1">
    <source>
        <dbReference type="ARBA" id="ARBA00013203"/>
    </source>
</evidence>
<dbReference type="Pfam" id="PF00069">
    <property type="entry name" value="Pkinase"/>
    <property type="match status" value="1"/>
</dbReference>
<feature type="region of interest" description="Disordered" evidence="13">
    <location>
        <begin position="439"/>
        <end position="458"/>
    </location>
</feature>
<evidence type="ECO:0000256" key="12">
    <source>
        <dbReference type="PROSITE-ProRule" id="PRU10141"/>
    </source>
</evidence>
<evidence type="ECO:0000259" key="14">
    <source>
        <dbReference type="PROSITE" id="PS50011"/>
    </source>
</evidence>
<dbReference type="PANTHER" id="PTHR22974:SF21">
    <property type="entry name" value="DUAL SPECIFICITY PROTEIN KINASE TTK"/>
    <property type="match status" value="1"/>
</dbReference>
<evidence type="ECO:0000256" key="7">
    <source>
        <dbReference type="ARBA" id="ARBA00023137"/>
    </source>
</evidence>
<keyword evidence="2" id="KW-0723">Serine/threonine-protein kinase</keyword>
<dbReference type="GO" id="GO:0098813">
    <property type="term" value="P:nuclear chromosome segregation"/>
    <property type="evidence" value="ECO:0007669"/>
    <property type="project" value="UniProtKB-ARBA"/>
</dbReference>
<keyword evidence="7" id="KW-0829">Tyrosine-protein kinase</keyword>
<evidence type="ECO:0000313" key="16">
    <source>
        <dbReference type="RefSeq" id="XP_041419032.1"/>
    </source>
</evidence>
<dbReference type="SUPFAM" id="SSF56112">
    <property type="entry name" value="Protein kinase-like (PK-like)"/>
    <property type="match status" value="1"/>
</dbReference>
<dbReference type="GO" id="GO:0004712">
    <property type="term" value="F:protein serine/threonine/tyrosine kinase activity"/>
    <property type="evidence" value="ECO:0000318"/>
    <property type="project" value="GO_Central"/>
</dbReference>
<evidence type="ECO:0000313" key="17">
    <source>
        <dbReference type="RefSeq" id="XP_041419033.1"/>
    </source>
</evidence>
<dbReference type="AlphaFoldDB" id="A0A8J1KNX9"/>
<dbReference type="InterPro" id="IPR000719">
    <property type="entry name" value="Prot_kinase_dom"/>
</dbReference>
<comment type="catalytic activity">
    <reaction evidence="8">
        <text>L-seryl-[protein] + ATP = O-phospho-L-seryl-[protein] + ADP + H(+)</text>
        <dbReference type="Rhea" id="RHEA:17989"/>
        <dbReference type="Rhea" id="RHEA-COMP:9863"/>
        <dbReference type="Rhea" id="RHEA-COMP:11604"/>
        <dbReference type="ChEBI" id="CHEBI:15378"/>
        <dbReference type="ChEBI" id="CHEBI:29999"/>
        <dbReference type="ChEBI" id="CHEBI:30616"/>
        <dbReference type="ChEBI" id="CHEBI:83421"/>
        <dbReference type="ChEBI" id="CHEBI:456216"/>
        <dbReference type="EC" id="2.7.12.1"/>
    </reaction>
</comment>
<name>A0A8J1KNX9_XENLA</name>
<dbReference type="EC" id="2.7.12.1" evidence="1"/>
<proteinExistence type="predicted"/>
<dbReference type="RefSeq" id="XP_041419033.1">
    <property type="nucleotide sequence ID" value="XM_041563099.1"/>
</dbReference>
<dbReference type="GO" id="GO:0007094">
    <property type="term" value="P:mitotic spindle assembly checkpoint signaling"/>
    <property type="evidence" value="ECO:0000318"/>
    <property type="project" value="GO_Central"/>
</dbReference>
<feature type="binding site" evidence="12">
    <location>
        <position position="569"/>
    </location>
    <ligand>
        <name>ATP</name>
        <dbReference type="ChEBI" id="CHEBI:30616"/>
    </ligand>
</feature>
<keyword evidence="3" id="KW-0808">Transferase</keyword>
<dbReference type="GO" id="GO:0004674">
    <property type="term" value="F:protein serine/threonine kinase activity"/>
    <property type="evidence" value="ECO:0000318"/>
    <property type="project" value="GO_Central"/>
</dbReference>
<keyword evidence="4 12" id="KW-0547">Nucleotide-binding</keyword>
<dbReference type="Gene3D" id="3.30.200.20">
    <property type="entry name" value="Phosphorylase Kinase, domain 1"/>
    <property type="match status" value="1"/>
</dbReference>
<dbReference type="Gene3D" id="1.25.40.10">
    <property type="entry name" value="Tetratricopeptide repeat domain"/>
    <property type="match status" value="1"/>
</dbReference>
<evidence type="ECO:0000256" key="8">
    <source>
        <dbReference type="ARBA" id="ARBA00049003"/>
    </source>
</evidence>
<dbReference type="PROSITE" id="PS50011">
    <property type="entry name" value="PROTEIN_KINASE_DOM"/>
    <property type="match status" value="1"/>
</dbReference>
<dbReference type="GO" id="GO:0034501">
    <property type="term" value="P:protein localization to kinetochore"/>
    <property type="evidence" value="ECO:0000318"/>
    <property type="project" value="GO_Central"/>
</dbReference>
<dbReference type="InterPro" id="IPR017441">
    <property type="entry name" value="Protein_kinase_ATP_BS"/>
</dbReference>
<dbReference type="InterPro" id="IPR011990">
    <property type="entry name" value="TPR-like_helical_dom_sf"/>
</dbReference>
<comment type="catalytic activity">
    <reaction evidence="9">
        <text>L-threonyl-[protein] + ATP = O-phospho-L-threonyl-[protein] + ADP + H(+)</text>
        <dbReference type="Rhea" id="RHEA:46608"/>
        <dbReference type="Rhea" id="RHEA-COMP:11060"/>
        <dbReference type="Rhea" id="RHEA-COMP:11605"/>
        <dbReference type="ChEBI" id="CHEBI:15378"/>
        <dbReference type="ChEBI" id="CHEBI:30013"/>
        <dbReference type="ChEBI" id="CHEBI:30616"/>
        <dbReference type="ChEBI" id="CHEBI:61977"/>
        <dbReference type="ChEBI" id="CHEBI:456216"/>
        <dbReference type="EC" id="2.7.12.1"/>
    </reaction>
</comment>
<dbReference type="KEGG" id="xla:108704169"/>
<evidence type="ECO:0000256" key="13">
    <source>
        <dbReference type="SAM" id="MobiDB-lite"/>
    </source>
</evidence>
<feature type="compositionally biased region" description="Polar residues" evidence="13">
    <location>
        <begin position="439"/>
        <end position="453"/>
    </location>
</feature>
<comment type="catalytic activity">
    <reaction evidence="10">
        <text>L-tyrosyl-[protein] + ATP = O-phospho-L-tyrosyl-[protein] + ADP + H(+)</text>
        <dbReference type="Rhea" id="RHEA:10596"/>
        <dbReference type="Rhea" id="RHEA-COMP:10136"/>
        <dbReference type="Rhea" id="RHEA-COMP:20101"/>
        <dbReference type="ChEBI" id="CHEBI:15378"/>
        <dbReference type="ChEBI" id="CHEBI:30616"/>
        <dbReference type="ChEBI" id="CHEBI:46858"/>
        <dbReference type="ChEBI" id="CHEBI:61978"/>
        <dbReference type="ChEBI" id="CHEBI:456216"/>
        <dbReference type="EC" id="2.7.12.1"/>
    </reaction>
</comment>
<dbReference type="RefSeq" id="XP_041419032.1">
    <property type="nucleotide sequence ID" value="XM_041563098.1"/>
</dbReference>
<evidence type="ECO:0000256" key="6">
    <source>
        <dbReference type="ARBA" id="ARBA00022840"/>
    </source>
</evidence>
<dbReference type="SMART" id="SM00220">
    <property type="entry name" value="S_TKc"/>
    <property type="match status" value="1"/>
</dbReference>
<dbReference type="FunFam" id="1.10.510.10:FF:000308">
    <property type="entry name" value="Dual specificity protein kinase TTK"/>
    <property type="match status" value="1"/>
</dbReference>
<organism evidence="15 16">
    <name type="scientific">Xenopus laevis</name>
    <name type="common">African clawed frog</name>
    <dbReference type="NCBI Taxonomy" id="8355"/>
    <lineage>
        <taxon>Eukaryota</taxon>
        <taxon>Metazoa</taxon>
        <taxon>Chordata</taxon>
        <taxon>Craniata</taxon>
        <taxon>Vertebrata</taxon>
        <taxon>Euteleostomi</taxon>
        <taxon>Amphibia</taxon>
        <taxon>Batrachia</taxon>
        <taxon>Anura</taxon>
        <taxon>Pipoidea</taxon>
        <taxon>Pipidae</taxon>
        <taxon>Xenopodinae</taxon>
        <taxon>Xenopus</taxon>
        <taxon>Xenopus</taxon>
    </lineage>
</organism>
<dbReference type="InterPro" id="IPR008271">
    <property type="entry name" value="Ser/Thr_kinase_AS"/>
</dbReference>
<dbReference type="GO" id="GO:0005524">
    <property type="term" value="F:ATP binding"/>
    <property type="evidence" value="ECO:0007669"/>
    <property type="project" value="UniProtKB-UniRule"/>
</dbReference>
<reference evidence="16 17" key="1">
    <citation type="submission" date="2025-04" db="UniProtKB">
        <authorList>
            <consortium name="RefSeq"/>
        </authorList>
    </citation>
    <scope>IDENTIFICATION</scope>
    <source>
        <strain evidence="16 17">J_2021</strain>
        <tissue evidence="16 17">Erythrocytes</tissue>
    </source>
</reference>
<evidence type="ECO:0000256" key="5">
    <source>
        <dbReference type="ARBA" id="ARBA00022777"/>
    </source>
</evidence>
<dbReference type="CDD" id="cd14131">
    <property type="entry name" value="PKc_Mps1"/>
    <property type="match status" value="1"/>
</dbReference>
<dbReference type="InterPro" id="IPR027084">
    <property type="entry name" value="Mps1_cat"/>
</dbReference>
<keyword evidence="5 16" id="KW-0418">Kinase</keyword>
<sequence>MDDEDISERKLKIASILDRVKSFKTKYGTDDNWTDELTFSKSSADTTEHSGIFTHLVTAKTPEEWLNNLLKLENTGLPQIDQVLLNKLIDNYSQAVGALPAEKHSHNENYAKILVRFAELKAIQDPDEARDQFQLARLNCKKFAFVHTAFAQFERSEGNFKKCKQLLQRGLECGAVPCEMLNLALSNLQLKKPELISDEEKENLAVSSSQINQGMAGYQNLALGNPQRMKIESPEEYSVKTSFSYGEKLSSPEDFEDIGRKPFLNMPAKTCPLGRVPVQPARSPEMRTRKSDGSGSFSVVKRPLGSMRVPVLTTLSEPKYLGDDLHCSKDIKLPSSSPSHEEQAYEDSLDMKTPSSVLLSDTELNLTVKRNEDLILGNTSTAVLNPQENSKPAPPQPNINTMLSYTTKPNNIEAEWKWKVPETPRHIFQPEVIFPVGTRNSIEPSANPSSQRVSPPAPSLRKCDPVFVCGTPVNKPQEDYMNCFRTPVVKTNLGPLAHMSTPCNNRSGYQHPQTPVGQPGYFQISAPFASSDCIVVKGRAYAVLKQIGTGGSSKVFQVMDDQKHLYAIKYVNLQDADQQTIESYQNEISHLNKLQQHSDNIIRLYDYEITDQHIYMVMECGNIDLNTWLRKKKTINPWERKSYWKNMLEAVHTIHQHGIVHSDLKPANFLIVDGMLKLIDFGIANQIQPDVTSIVKDSQVGTINYMPPEAIRDTTTYAENGKPRSKISAKGDVWSLGCILYCMTYGKTPFQHITNQITKLHAILDPGYEIEFPIIPEKDLQDVLRKCLLRNPKERISIPELLVHPYVQIQPHTQPGQQVQKETTEEMRRILGQLIGLNSPNSISRAARSLYDQCNSGRSLDLSALGTTVNPNTRTMK</sequence>
<evidence type="ECO:0000256" key="11">
    <source>
        <dbReference type="ARBA" id="ARBA00074660"/>
    </source>
</evidence>
<feature type="region of interest" description="Disordered" evidence="13">
    <location>
        <begin position="274"/>
        <end position="299"/>
    </location>
</feature>
<feature type="domain" description="Protein kinase" evidence="14">
    <location>
        <begin position="541"/>
        <end position="807"/>
    </location>
</feature>
<dbReference type="PANTHER" id="PTHR22974">
    <property type="entry name" value="MIXED LINEAGE PROTEIN KINASE"/>
    <property type="match status" value="1"/>
</dbReference>
<accession>A0A8J1KNX9</accession>
<dbReference type="FunFam" id="1.25.40.10:FF:000101">
    <property type="entry name" value="Dual specificity protein kinase TTK"/>
    <property type="match status" value="1"/>
</dbReference>
<dbReference type="SUPFAM" id="SSF48452">
    <property type="entry name" value="TPR-like"/>
    <property type="match status" value="1"/>
</dbReference>
<dbReference type="OrthoDB" id="20524at2759"/>
<dbReference type="GO" id="GO:0004713">
    <property type="term" value="F:protein tyrosine kinase activity"/>
    <property type="evidence" value="ECO:0007669"/>
    <property type="project" value="UniProtKB-KW"/>
</dbReference>
<evidence type="ECO:0000313" key="15">
    <source>
        <dbReference type="Proteomes" id="UP000186698"/>
    </source>
</evidence>
<gene>
    <name evidence="16 17" type="primary">ttk.L</name>
</gene>
<protein>
    <recommendedName>
        <fullName evidence="11">Dual specificity protein kinase TTK</fullName>
        <ecNumber evidence="1">2.7.12.1</ecNumber>
    </recommendedName>
</protein>
<dbReference type="Proteomes" id="UP000186698">
    <property type="component" value="Chromosome 5L"/>
</dbReference>
<evidence type="ECO:0000256" key="10">
    <source>
        <dbReference type="ARBA" id="ARBA00051680"/>
    </source>
</evidence>
<dbReference type="GO" id="GO:0005634">
    <property type="term" value="C:nucleus"/>
    <property type="evidence" value="ECO:0000318"/>
    <property type="project" value="GO_Central"/>
</dbReference>
<keyword evidence="15" id="KW-1185">Reference proteome</keyword>
<evidence type="ECO:0000256" key="4">
    <source>
        <dbReference type="ARBA" id="ARBA00022741"/>
    </source>
</evidence>
<dbReference type="InterPro" id="IPR011009">
    <property type="entry name" value="Kinase-like_dom_sf"/>
</dbReference>
<evidence type="ECO:0000256" key="9">
    <source>
        <dbReference type="ARBA" id="ARBA00049308"/>
    </source>
</evidence>
<dbReference type="GO" id="GO:0033316">
    <property type="term" value="P:meiotic spindle assembly checkpoint signaling"/>
    <property type="evidence" value="ECO:0000318"/>
    <property type="project" value="GO_Central"/>
</dbReference>
<dbReference type="PROSITE" id="PS00108">
    <property type="entry name" value="PROTEIN_KINASE_ST"/>
    <property type="match status" value="1"/>
</dbReference>
<dbReference type="GO" id="GO:0000280">
    <property type="term" value="P:nuclear division"/>
    <property type="evidence" value="ECO:0007669"/>
    <property type="project" value="UniProtKB-ARBA"/>
</dbReference>
<dbReference type="FunFam" id="3.30.200.20:FF:000131">
    <property type="entry name" value="Dual specificity protein kinase TTK"/>
    <property type="match status" value="1"/>
</dbReference>
<keyword evidence="6 12" id="KW-0067">ATP-binding</keyword>
<dbReference type="GO" id="GO:0007059">
    <property type="term" value="P:chromosome segregation"/>
    <property type="evidence" value="ECO:0000318"/>
    <property type="project" value="GO_Central"/>
</dbReference>